<dbReference type="InterPro" id="IPR014722">
    <property type="entry name" value="Rib_uL2_dom2"/>
</dbReference>
<comment type="subcellular location">
    <subcellularLocation>
        <location evidence="1">Nucleus</location>
    </subcellularLocation>
</comment>
<dbReference type="InterPro" id="IPR039385">
    <property type="entry name" value="NGN_Euk"/>
</dbReference>
<dbReference type="eggNOG" id="KOG1999">
    <property type="taxonomic scope" value="Eukaryota"/>
</dbReference>
<dbReference type="OrthoDB" id="28901at2759"/>
<feature type="compositionally biased region" description="Basic and acidic residues" evidence="3">
    <location>
        <begin position="1267"/>
        <end position="1285"/>
    </location>
</feature>
<dbReference type="InterPro" id="IPR036735">
    <property type="entry name" value="NGN_dom_sf"/>
</dbReference>
<feature type="compositionally biased region" description="Polar residues" evidence="3">
    <location>
        <begin position="854"/>
        <end position="866"/>
    </location>
</feature>
<name>A0A1S2Y1R7_CICAR</name>
<evidence type="ECO:0000256" key="3">
    <source>
        <dbReference type="SAM" id="MobiDB-lite"/>
    </source>
</evidence>
<dbReference type="Gene3D" id="2.30.30.30">
    <property type="match status" value="2"/>
</dbReference>
<dbReference type="InterPro" id="IPR005100">
    <property type="entry name" value="NGN-domain"/>
</dbReference>
<dbReference type="InterPro" id="IPR039659">
    <property type="entry name" value="SPT5"/>
</dbReference>
<dbReference type="Pfam" id="PF23290">
    <property type="entry name" value="KOW5_SPT5"/>
    <property type="match status" value="1"/>
</dbReference>
<dbReference type="InterPro" id="IPR041977">
    <property type="entry name" value="KOW_Spt5_4"/>
</dbReference>
<dbReference type="CDD" id="cd09888">
    <property type="entry name" value="NGN_Euk"/>
    <property type="match status" value="1"/>
</dbReference>
<feature type="compositionally biased region" description="Low complexity" evidence="3">
    <location>
        <begin position="1139"/>
        <end position="1154"/>
    </location>
</feature>
<evidence type="ECO:0000256" key="1">
    <source>
        <dbReference type="ARBA" id="ARBA00004123"/>
    </source>
</evidence>
<dbReference type="Proteomes" id="UP000087171">
    <property type="component" value="Chromosome Ca4"/>
</dbReference>
<dbReference type="CDD" id="cd06081">
    <property type="entry name" value="KOW_Spt5_1"/>
    <property type="match status" value="1"/>
</dbReference>
<feature type="compositionally biased region" description="Gly residues" evidence="3">
    <location>
        <begin position="1170"/>
        <end position="1183"/>
    </location>
</feature>
<feature type="compositionally biased region" description="Basic and acidic residues" evidence="3">
    <location>
        <begin position="1076"/>
        <end position="1089"/>
    </location>
</feature>
<dbReference type="GO" id="GO:0006357">
    <property type="term" value="P:regulation of transcription by RNA polymerase II"/>
    <property type="evidence" value="ECO:0007669"/>
    <property type="project" value="InterPro"/>
</dbReference>
<dbReference type="Pfam" id="PF03439">
    <property type="entry name" value="Spt5-NGN"/>
    <property type="match status" value="1"/>
</dbReference>
<reference evidence="5" key="1">
    <citation type="journal article" date="2013" name="Nat. Biotechnol.">
        <title>Draft genome sequence of chickpea (Cicer arietinum) provides a resource for trait improvement.</title>
        <authorList>
            <person name="Varshney R.K."/>
            <person name="Song C."/>
            <person name="Saxena R.K."/>
            <person name="Azam S."/>
            <person name="Yu S."/>
            <person name="Sharpe A.G."/>
            <person name="Cannon S."/>
            <person name="Baek J."/>
            <person name="Rosen B.D."/>
            <person name="Tar'an B."/>
            <person name="Millan T."/>
            <person name="Zhang X."/>
            <person name="Ramsay L.D."/>
            <person name="Iwata A."/>
            <person name="Wang Y."/>
            <person name="Nelson W."/>
            <person name="Farmer A.D."/>
            <person name="Gaur P.M."/>
            <person name="Soderlund C."/>
            <person name="Penmetsa R.V."/>
            <person name="Xu C."/>
            <person name="Bharti A.K."/>
            <person name="He W."/>
            <person name="Winter P."/>
            <person name="Zhao S."/>
            <person name="Hane J.K."/>
            <person name="Carrasquilla-Garcia N."/>
            <person name="Condie J.A."/>
            <person name="Upadhyaya H.D."/>
            <person name="Luo M.C."/>
            <person name="Thudi M."/>
            <person name="Gowda C.L."/>
            <person name="Singh N.P."/>
            <person name="Lichtenzveig J."/>
            <person name="Gali K.K."/>
            <person name="Rubio J."/>
            <person name="Nadarajan N."/>
            <person name="Dolezel J."/>
            <person name="Bansal K.C."/>
            <person name="Xu X."/>
            <person name="Edwards D."/>
            <person name="Zhang G."/>
            <person name="Kahl G."/>
            <person name="Gil J."/>
            <person name="Singh K.B."/>
            <person name="Datta S.K."/>
            <person name="Jackson S.A."/>
            <person name="Wang J."/>
            <person name="Cook D.R."/>
        </authorList>
    </citation>
    <scope>NUCLEOTIDE SEQUENCE [LARGE SCALE GENOMIC DNA]</scope>
    <source>
        <strain evidence="5">cv. CDC Frontier</strain>
    </source>
</reference>
<feature type="compositionally biased region" description="Polar residues" evidence="3">
    <location>
        <begin position="1090"/>
        <end position="1138"/>
    </location>
</feature>
<dbReference type="SMART" id="SM00739">
    <property type="entry name" value="KOW"/>
    <property type="match status" value="3"/>
</dbReference>
<feature type="region of interest" description="Disordered" evidence="3">
    <location>
        <begin position="1"/>
        <end position="31"/>
    </location>
</feature>
<dbReference type="RefSeq" id="XP_004497126.1">
    <property type="nucleotide sequence ID" value="XM_004497069.3"/>
</dbReference>
<dbReference type="Gene3D" id="3.30.70.940">
    <property type="entry name" value="NusG, N-terminal domain"/>
    <property type="match status" value="1"/>
</dbReference>
<keyword evidence="2" id="KW-0539">Nucleus</keyword>
<feature type="domain" description="KOW" evidence="4">
    <location>
        <begin position="583"/>
        <end position="610"/>
    </location>
</feature>
<feature type="domain" description="KOW" evidence="4">
    <location>
        <begin position="238"/>
        <end position="265"/>
    </location>
</feature>
<feature type="compositionally biased region" description="Basic and acidic residues" evidence="3">
    <location>
        <begin position="1198"/>
        <end position="1211"/>
    </location>
</feature>
<proteinExistence type="predicted"/>
<feature type="compositionally biased region" description="Polar residues" evidence="3">
    <location>
        <begin position="886"/>
        <end position="907"/>
    </location>
</feature>
<dbReference type="KEGG" id="cam:101509290"/>
<feature type="compositionally biased region" description="Polar residues" evidence="3">
    <location>
        <begin position="738"/>
        <end position="747"/>
    </location>
</feature>
<dbReference type="FunFam" id="2.30.30.30:FF:000053">
    <property type="entry name" value="Protein RNA-directed DNA methylation 3"/>
    <property type="match status" value="1"/>
</dbReference>
<dbReference type="InterPro" id="IPR057936">
    <property type="entry name" value="KOWx_Spt5"/>
</dbReference>
<dbReference type="GO" id="GO:0006368">
    <property type="term" value="P:transcription elongation by RNA polymerase II"/>
    <property type="evidence" value="ECO:0007669"/>
    <property type="project" value="TreeGrafter"/>
</dbReference>
<feature type="compositionally biased region" description="Polar residues" evidence="3">
    <location>
        <begin position="1037"/>
        <end position="1049"/>
    </location>
</feature>
<keyword evidence="5" id="KW-1185">Reference proteome</keyword>
<feature type="compositionally biased region" description="Polar residues" evidence="3">
    <location>
        <begin position="929"/>
        <end position="952"/>
    </location>
</feature>
<feature type="compositionally biased region" description="Basic and acidic residues" evidence="3">
    <location>
        <begin position="1373"/>
        <end position="1383"/>
    </location>
</feature>
<gene>
    <name evidence="6" type="primary">LOC101509290</name>
</gene>
<feature type="compositionally biased region" description="Low complexity" evidence="3">
    <location>
        <begin position="964"/>
        <end position="975"/>
    </location>
</feature>
<feature type="region of interest" description="Disordered" evidence="3">
    <location>
        <begin position="633"/>
        <end position="1383"/>
    </location>
</feature>
<dbReference type="PaxDb" id="3827-XP_004497126.1"/>
<dbReference type="InterPro" id="IPR005824">
    <property type="entry name" value="KOW"/>
</dbReference>
<dbReference type="InterPro" id="IPR041978">
    <property type="entry name" value="KOW_Spt5_5"/>
</dbReference>
<feature type="compositionally biased region" description="Polar residues" evidence="3">
    <location>
        <begin position="827"/>
        <end position="846"/>
    </location>
</feature>
<dbReference type="Pfam" id="PF23042">
    <property type="entry name" value="KOW1_SPT5"/>
    <property type="match status" value="1"/>
</dbReference>
<dbReference type="PANTHER" id="PTHR11125">
    <property type="entry name" value="SUPPRESSOR OF TY 5"/>
    <property type="match status" value="1"/>
</dbReference>
<feature type="region of interest" description="Disordered" evidence="3">
    <location>
        <begin position="544"/>
        <end position="574"/>
    </location>
</feature>
<feature type="compositionally biased region" description="Gly residues" evidence="3">
    <location>
        <begin position="997"/>
        <end position="1006"/>
    </location>
</feature>
<feature type="compositionally biased region" description="Gly residues" evidence="3">
    <location>
        <begin position="1212"/>
        <end position="1228"/>
    </location>
</feature>
<feature type="compositionally biased region" description="Polar residues" evidence="3">
    <location>
        <begin position="1256"/>
        <end position="1266"/>
    </location>
</feature>
<feature type="domain" description="KOW" evidence="4">
    <location>
        <begin position="478"/>
        <end position="505"/>
    </location>
</feature>
<feature type="compositionally biased region" description="Low complexity" evidence="3">
    <location>
        <begin position="555"/>
        <end position="567"/>
    </location>
</feature>
<feature type="compositionally biased region" description="Polar residues" evidence="3">
    <location>
        <begin position="1354"/>
        <end position="1363"/>
    </location>
</feature>
<dbReference type="Pfam" id="PF23291">
    <property type="entry name" value="KOW4_SPT5"/>
    <property type="match status" value="1"/>
</dbReference>
<evidence type="ECO:0000259" key="4">
    <source>
        <dbReference type="SMART" id="SM00739"/>
    </source>
</evidence>
<accession>A0A1S2Y1R7</accession>
<evidence type="ECO:0000313" key="5">
    <source>
        <dbReference type="Proteomes" id="UP000087171"/>
    </source>
</evidence>
<dbReference type="PANTHER" id="PTHR11125:SF8">
    <property type="entry name" value="PROTEIN RNA-DIRECTED DNA METHYLATION 3"/>
    <property type="match status" value="1"/>
</dbReference>
<evidence type="ECO:0000313" key="6">
    <source>
        <dbReference type="RefSeq" id="XP_004497126.1"/>
    </source>
</evidence>
<feature type="compositionally biased region" description="Polar residues" evidence="3">
    <location>
        <begin position="691"/>
        <end position="713"/>
    </location>
</feature>
<dbReference type="STRING" id="3827.A0A1S2Y1R7"/>
<dbReference type="Pfam" id="PF23037">
    <property type="entry name" value="KOWx_SPT5"/>
    <property type="match status" value="1"/>
</dbReference>
<reference evidence="6" key="2">
    <citation type="submission" date="2025-08" db="UniProtKB">
        <authorList>
            <consortium name="RefSeq"/>
        </authorList>
    </citation>
    <scope>IDENTIFICATION</scope>
    <source>
        <tissue evidence="6">Etiolated seedlings</tissue>
    </source>
</reference>
<organism evidence="5 6">
    <name type="scientific">Cicer arietinum</name>
    <name type="common">Chickpea</name>
    <name type="synonym">Garbanzo</name>
    <dbReference type="NCBI Taxonomy" id="3827"/>
    <lineage>
        <taxon>Eukaryota</taxon>
        <taxon>Viridiplantae</taxon>
        <taxon>Streptophyta</taxon>
        <taxon>Embryophyta</taxon>
        <taxon>Tracheophyta</taxon>
        <taxon>Spermatophyta</taxon>
        <taxon>Magnoliopsida</taxon>
        <taxon>eudicotyledons</taxon>
        <taxon>Gunneridae</taxon>
        <taxon>Pentapetalae</taxon>
        <taxon>rosids</taxon>
        <taxon>fabids</taxon>
        <taxon>Fabales</taxon>
        <taxon>Fabaceae</taxon>
        <taxon>Papilionoideae</taxon>
        <taxon>50 kb inversion clade</taxon>
        <taxon>NPAAA clade</taxon>
        <taxon>Hologalegina</taxon>
        <taxon>IRL clade</taxon>
        <taxon>Cicereae</taxon>
        <taxon>Cicer</taxon>
    </lineage>
</organism>
<feature type="compositionally biased region" description="Gly residues" evidence="3">
    <location>
        <begin position="789"/>
        <end position="798"/>
    </location>
</feature>
<protein>
    <submittedName>
        <fullName evidence="6">Protein RNA-directed DNA methylation 3</fullName>
    </submittedName>
</protein>
<dbReference type="GO" id="GO:0003729">
    <property type="term" value="F:mRNA binding"/>
    <property type="evidence" value="ECO:0007669"/>
    <property type="project" value="TreeGrafter"/>
</dbReference>
<feature type="compositionally biased region" description="Polar residues" evidence="3">
    <location>
        <begin position="634"/>
        <end position="651"/>
    </location>
</feature>
<feature type="compositionally biased region" description="Low complexity" evidence="3">
    <location>
        <begin position="804"/>
        <end position="817"/>
    </location>
</feature>
<sequence>MTNNGKGKGKAVAGKYSAGKRKGNFDDDKTGGLKRKNRGIVQFFEEEAADVNESDDSDFSDFSDDSYEDEFATMSTMRNDTSKGQSSLPFVNPKQELVDEEEFDRMMEERVGAGSSRFFSFAGDEFEDKPMDHNAIHHDVKESIPTIWKVKCTVGRERLSAICLMQKFVHLKSLDTKLQIISAFSVDHMKGILYIEAERQCDINEACQGITGIYATRVQPVPRSEVFHLFSVKIKKPEISEGMWARIKGGHYKGDLAQVVAVNNAHKKVTVKLVPRIDLQALAAKLGGGPGGYSRQKAAVPAPRLISSTELEEFRPLIQIKHDRETRTTFQVLDGLQLKDGYVYKKLSPDSLSFWGVVPTEEQILKFGSSENNESNDMEWLSNIYGDSKKKRVIVADKGDGKGEGSSGSGAVNGFELYALVCFRKKDFGVIIGMDKDGTYKILKDSPEGPTAVTVQQSEIKSALCDLKLTAQDFYNKTIVANDNVRVMEGPSKDKQGIVRHIYRGIVFLYDGNEEENGGYITARATMCEKIKLAVGDFSGGKDSEPGPLVFDDQPSSPRSPLSPKKPWQARESNFNRGDSDSLFAIGQTLRIRIGPLKGYLCRVTGIRRSDVTVKLDSQQKFLTVKSEHLSVVQGKSTAVSTSGDPHSSSLKPFDLLGTEGSSGGWMNNSAGTSTGGGGWNAGETSAERSAWSNHSAPSSMPGSTSDPFSSEGNAEDNAWGTKKPSTSQPSWGAAVSTGITSDQDQSGGWGKSGGSEDTAWGTKKTSTPVPSWGAAVNTGVTSDPDQSGGWGKSGGSSGQVEINDNQNNSWNNKTNNLDGNEASGWGSKSNLNTTKASDGESSGWNSIKMPKESSATGWGQDNGIKSGSNDGGSGVDDVGKPSRLEGNNNWNATTSPQVKSGWSENSSVDDKKGKGNDQGGWGAGKASDGSTAGENHNSAWGSLKSSSSNAGWKSGLNEGVQEGSNWGNKKSGSSAVAETQGSDWGKTANWSSASGNAGGSQGDGFGQKSNWQSGSTNDSNEKKSVGCSSAGWGQGTAKSDSADGSKQVSNWGSLKSGSSSENENLNSNWSSGHNDPGKQDSSWGKKSDWNSGNSGSQASDIKNSNWNSGSSDPQTQDSNWGKKSSWNSESGGASEATNWKSNGNWGSGNASSGDKLGGVAEGPNETSDVGGGGNWRGGYRGRGGSDRGGFRGRGFRGRGERGDSGGRGERGGGFGGRWGSDRGFGGRGRGRNDQPGGWNNSRDSGEDGSSDWKNKNGSGAWNQNSGDKKDGGSWSHENADKERSSNPGGGSNKQWQSWGSASGGASGSWNNDGPGQVTEAKDGGAGWGKGTDSAQENISAKGDSWASHAPDKGQSSSWNQSAADGAGGSWGKKNDGGDKGGW</sequence>
<dbReference type="GeneID" id="101509290"/>
<dbReference type="CDD" id="cd06084">
    <property type="entry name" value="KOW_Spt5_4"/>
    <property type="match status" value="1"/>
</dbReference>
<feature type="compositionally biased region" description="Low complexity" evidence="3">
    <location>
        <begin position="1050"/>
        <end position="1072"/>
    </location>
</feature>
<dbReference type="InterPro" id="IPR041973">
    <property type="entry name" value="KOW_Spt5_1"/>
</dbReference>
<dbReference type="GO" id="GO:0032784">
    <property type="term" value="P:regulation of DNA-templated transcription elongation"/>
    <property type="evidence" value="ECO:0007669"/>
    <property type="project" value="InterPro"/>
</dbReference>
<dbReference type="GO" id="GO:0032044">
    <property type="term" value="C:DSIF complex"/>
    <property type="evidence" value="ECO:0007669"/>
    <property type="project" value="TreeGrafter"/>
</dbReference>
<evidence type="ECO:0000256" key="2">
    <source>
        <dbReference type="ARBA" id="ARBA00023242"/>
    </source>
</evidence>